<comment type="caution">
    <text evidence="2">The sequence shown here is derived from an EMBL/GenBank/DDBJ whole genome shotgun (WGS) entry which is preliminary data.</text>
</comment>
<dbReference type="Proteomes" id="UP000271010">
    <property type="component" value="Unassembled WGS sequence"/>
</dbReference>
<accession>A0A3M9N1Z6</accession>
<feature type="domain" description="HEPN" evidence="1">
    <location>
        <begin position="360"/>
        <end position="487"/>
    </location>
</feature>
<keyword evidence="3" id="KW-1185">Reference proteome</keyword>
<evidence type="ECO:0000313" key="2">
    <source>
        <dbReference type="EMBL" id="RNI31819.1"/>
    </source>
</evidence>
<evidence type="ECO:0000313" key="3">
    <source>
        <dbReference type="Proteomes" id="UP000271010"/>
    </source>
</evidence>
<dbReference type="OrthoDB" id="893871at2"/>
<name>A0A3M9N1Z6_9BACT</name>
<proteinExistence type="predicted"/>
<dbReference type="PROSITE" id="PS50910">
    <property type="entry name" value="HEPN"/>
    <property type="match status" value="1"/>
</dbReference>
<reference evidence="2 3" key="1">
    <citation type="submission" date="2018-11" db="EMBL/GenBank/DDBJ databases">
        <title>Rufibacter latericius sp. nov., isolated from water in Baiyang Lake.</title>
        <authorList>
            <person name="Yang Y."/>
        </authorList>
    </citation>
    <scope>NUCLEOTIDE SEQUENCE [LARGE SCALE GENOMIC DNA]</scope>
    <source>
        <strain evidence="2 3">MCC P1</strain>
    </source>
</reference>
<sequence length="493" mass="57515">MEEEANLLESIQINLTYLSRQEREKPDLVIAKLFEASSLPLLRKDLWNYLKAATSAQAWTLMDQPWDATFLQEQLGKLIEAFWLMLQRKEELDGEVHPTKFTYESIERFNDERIMRIEYDHLLATYSGHIRLLRQRELDNPYHVIKGFFQVQSLKGWKSMLADWTEYALRRASMLEETENNDLLIHYEQLERLLEVAYFLHGLHSKSCKSEADAKLAVKGKSYMANESDKRSSICSIIRFIAEVVQPEKIFLLNSLDFRNEGCPEFIELMVIIQTSNQKSFANFEPLVEFALLCSKDVSCSLHKADNVQRALLDGHIFYSLNCKPENLVYDDGSPDFVPTPKELYPKIIEESSKDFQSNYSRAVDFYIGATHYFKIGNKSLVPFMLHQAVELTYRAILQSLTGKEIRTHSLKAQIRHTRRCTPSLTNIFPRNTDKEKRLVHLLDEAYLHARYENNFHIEDAIIDILLNRVHRLQELARQEFEAKMQVFEGLSG</sequence>
<dbReference type="EMBL" id="RJJE01000004">
    <property type="protein sequence ID" value="RNI31819.1"/>
    <property type="molecule type" value="Genomic_DNA"/>
</dbReference>
<protein>
    <submittedName>
        <fullName evidence="2">HEPN domain-containing protein</fullName>
    </submittedName>
</protein>
<dbReference type="SMART" id="SM00748">
    <property type="entry name" value="HEPN"/>
    <property type="match status" value="1"/>
</dbReference>
<dbReference type="AlphaFoldDB" id="A0A3M9N1Z6"/>
<dbReference type="Gene3D" id="1.20.120.330">
    <property type="entry name" value="Nucleotidyltransferases domain 2"/>
    <property type="match status" value="1"/>
</dbReference>
<dbReference type="SUPFAM" id="SSF81593">
    <property type="entry name" value="Nucleotidyltransferase substrate binding subunit/domain"/>
    <property type="match status" value="1"/>
</dbReference>
<gene>
    <name evidence="2" type="ORF">EFA69_06375</name>
</gene>
<dbReference type="RefSeq" id="WP_123132272.1">
    <property type="nucleotide sequence ID" value="NZ_RJJE01000004.1"/>
</dbReference>
<evidence type="ECO:0000259" key="1">
    <source>
        <dbReference type="PROSITE" id="PS50910"/>
    </source>
</evidence>
<organism evidence="2 3">
    <name type="scientific">Rufibacter immobilis</name>
    <dbReference type="NCBI Taxonomy" id="1348778"/>
    <lineage>
        <taxon>Bacteria</taxon>
        <taxon>Pseudomonadati</taxon>
        <taxon>Bacteroidota</taxon>
        <taxon>Cytophagia</taxon>
        <taxon>Cytophagales</taxon>
        <taxon>Hymenobacteraceae</taxon>
        <taxon>Rufibacter</taxon>
    </lineage>
</organism>
<dbReference type="InterPro" id="IPR007842">
    <property type="entry name" value="HEPN_dom"/>
</dbReference>
<dbReference type="Pfam" id="PF05168">
    <property type="entry name" value="HEPN"/>
    <property type="match status" value="1"/>
</dbReference>